<protein>
    <submittedName>
        <fullName evidence="1">Uncharacterized protein</fullName>
    </submittedName>
</protein>
<name>A0ACC3SUP8_LIPKO</name>
<sequence>MSFTELIKYDGLATPDQIIAYPSKGDSLQYLASVARPDIAFTARKLAEFLAYLSPLHLAETHRALSYLNGTKYLAIEYSGHSIPVFRCCFGCKLCRRYVHP</sequence>
<gene>
    <name evidence="1" type="ORF">V1525DRAFT_390508</name>
</gene>
<evidence type="ECO:0000313" key="2">
    <source>
        <dbReference type="Proteomes" id="UP001433508"/>
    </source>
</evidence>
<accession>A0ACC3SUP8</accession>
<proteinExistence type="predicted"/>
<dbReference type="EMBL" id="MU971418">
    <property type="protein sequence ID" value="KAK9235376.1"/>
    <property type="molecule type" value="Genomic_DNA"/>
</dbReference>
<evidence type="ECO:0000313" key="1">
    <source>
        <dbReference type="EMBL" id="KAK9235376.1"/>
    </source>
</evidence>
<reference evidence="2" key="1">
    <citation type="journal article" date="2024" name="Front. Bioeng. Biotechnol.">
        <title>Genome-scale model development and genomic sequencing of the oleaginous clade Lipomyces.</title>
        <authorList>
            <person name="Czajka J.J."/>
            <person name="Han Y."/>
            <person name="Kim J."/>
            <person name="Mondo S.J."/>
            <person name="Hofstad B.A."/>
            <person name="Robles A."/>
            <person name="Haridas S."/>
            <person name="Riley R."/>
            <person name="LaButti K."/>
            <person name="Pangilinan J."/>
            <person name="Andreopoulos W."/>
            <person name="Lipzen A."/>
            <person name="Yan J."/>
            <person name="Wang M."/>
            <person name="Ng V."/>
            <person name="Grigoriev I.V."/>
            <person name="Spatafora J.W."/>
            <person name="Magnuson J.K."/>
            <person name="Baker S.E."/>
            <person name="Pomraning K.R."/>
        </authorList>
    </citation>
    <scope>NUCLEOTIDE SEQUENCE [LARGE SCALE GENOMIC DNA]</scope>
    <source>
        <strain evidence="2">CBS 7786</strain>
    </source>
</reference>
<keyword evidence="2" id="KW-1185">Reference proteome</keyword>
<organism evidence="1 2">
    <name type="scientific">Lipomyces kononenkoae</name>
    <name type="common">Yeast</name>
    <dbReference type="NCBI Taxonomy" id="34357"/>
    <lineage>
        <taxon>Eukaryota</taxon>
        <taxon>Fungi</taxon>
        <taxon>Dikarya</taxon>
        <taxon>Ascomycota</taxon>
        <taxon>Saccharomycotina</taxon>
        <taxon>Lipomycetes</taxon>
        <taxon>Lipomycetales</taxon>
        <taxon>Lipomycetaceae</taxon>
        <taxon>Lipomyces</taxon>
    </lineage>
</organism>
<comment type="caution">
    <text evidence="1">The sequence shown here is derived from an EMBL/GenBank/DDBJ whole genome shotgun (WGS) entry which is preliminary data.</text>
</comment>
<dbReference type="Proteomes" id="UP001433508">
    <property type="component" value="Unassembled WGS sequence"/>
</dbReference>